<feature type="region of interest" description="Disordered" evidence="1">
    <location>
        <begin position="519"/>
        <end position="562"/>
    </location>
</feature>
<evidence type="ECO:0000259" key="2">
    <source>
        <dbReference type="PROSITE" id="PS50003"/>
    </source>
</evidence>
<feature type="compositionally biased region" description="Acidic residues" evidence="1">
    <location>
        <begin position="597"/>
        <end position="606"/>
    </location>
</feature>
<feature type="region of interest" description="Disordered" evidence="1">
    <location>
        <begin position="1"/>
        <end position="68"/>
    </location>
</feature>
<dbReference type="GO" id="GO:0005938">
    <property type="term" value="C:cell cortex"/>
    <property type="evidence" value="ECO:0007669"/>
    <property type="project" value="InterPro"/>
</dbReference>
<reference evidence="3 4" key="1">
    <citation type="journal article" date="2017" name="Mycologia">
        <title>Bifiguratus adelaidae, gen. et sp. nov., a new member of Mucoromycotina in endophytic and soil-dwelling habitats.</title>
        <authorList>
            <person name="Torres-Cruz T.J."/>
            <person name="Billingsley Tobias T.L."/>
            <person name="Almatruk M."/>
            <person name="Hesse C."/>
            <person name="Kuske C.R."/>
            <person name="Desiro A."/>
            <person name="Benucci G.M."/>
            <person name="Bonito G."/>
            <person name="Stajich J.E."/>
            <person name="Dunlap C."/>
            <person name="Arnold A.E."/>
            <person name="Porras-Alfaro A."/>
        </authorList>
    </citation>
    <scope>NUCLEOTIDE SEQUENCE [LARGE SCALE GENOMIC DNA]</scope>
    <source>
        <strain evidence="3 4">AZ0501</strain>
    </source>
</reference>
<feature type="compositionally biased region" description="Polar residues" evidence="1">
    <location>
        <begin position="1271"/>
        <end position="1313"/>
    </location>
</feature>
<dbReference type="PANTHER" id="PTHR28190">
    <property type="entry name" value="NUCLEAR MIGRATION PROTEIN NUM1"/>
    <property type="match status" value="1"/>
</dbReference>
<name>A0A261Y8U2_9FUNG</name>
<feature type="compositionally biased region" description="Basic and acidic residues" evidence="1">
    <location>
        <begin position="46"/>
        <end position="68"/>
    </location>
</feature>
<dbReference type="Gene3D" id="2.30.29.30">
    <property type="entry name" value="Pleckstrin-homology domain (PH domain)/Phosphotyrosine-binding domain (PTB)"/>
    <property type="match status" value="1"/>
</dbReference>
<dbReference type="GO" id="GO:0005543">
    <property type="term" value="F:phospholipid binding"/>
    <property type="evidence" value="ECO:0007669"/>
    <property type="project" value="InterPro"/>
</dbReference>
<dbReference type="Pfam" id="PF12814">
    <property type="entry name" value="Mcp5_PH"/>
    <property type="match status" value="1"/>
</dbReference>
<dbReference type="InterPro" id="IPR001849">
    <property type="entry name" value="PH_domain"/>
</dbReference>
<feature type="region of interest" description="Disordered" evidence="1">
    <location>
        <begin position="582"/>
        <end position="608"/>
    </location>
</feature>
<dbReference type="PANTHER" id="PTHR28190:SF1">
    <property type="entry name" value="NUCLEAR MIGRATION PROTEIN NUM1"/>
    <property type="match status" value="1"/>
</dbReference>
<feature type="compositionally biased region" description="Polar residues" evidence="1">
    <location>
        <begin position="339"/>
        <end position="356"/>
    </location>
</feature>
<feature type="region of interest" description="Disordered" evidence="1">
    <location>
        <begin position="1212"/>
        <end position="1313"/>
    </location>
</feature>
<evidence type="ECO:0000256" key="1">
    <source>
        <dbReference type="SAM" id="MobiDB-lite"/>
    </source>
</evidence>
<dbReference type="InterPro" id="IPR053005">
    <property type="entry name" value="Nuclear_Pos-Cytoskel_Interact"/>
</dbReference>
<dbReference type="GO" id="GO:0015631">
    <property type="term" value="F:tubulin binding"/>
    <property type="evidence" value="ECO:0007669"/>
    <property type="project" value="TreeGrafter"/>
</dbReference>
<dbReference type="GO" id="GO:0032065">
    <property type="term" value="P:maintenance of protein location in cell cortex"/>
    <property type="evidence" value="ECO:0007669"/>
    <property type="project" value="InterPro"/>
</dbReference>
<feature type="compositionally biased region" description="Basic residues" evidence="1">
    <location>
        <begin position="449"/>
        <end position="462"/>
    </location>
</feature>
<feature type="region of interest" description="Disordered" evidence="1">
    <location>
        <begin position="332"/>
        <end position="385"/>
    </location>
</feature>
<dbReference type="InterPro" id="IPR024774">
    <property type="entry name" value="PH_dom-Mcp5-type"/>
</dbReference>
<dbReference type="EMBL" id="MVBO01000001">
    <property type="protein sequence ID" value="OZJ07022.1"/>
    <property type="molecule type" value="Genomic_DNA"/>
</dbReference>
<dbReference type="SMART" id="SM00233">
    <property type="entry name" value="PH"/>
    <property type="match status" value="1"/>
</dbReference>
<dbReference type="Proteomes" id="UP000242875">
    <property type="component" value="Unassembled WGS sequence"/>
</dbReference>
<proteinExistence type="predicted"/>
<gene>
    <name evidence="3" type="ORF">BZG36_00017</name>
</gene>
<protein>
    <recommendedName>
        <fullName evidence="2">PH domain-containing protein</fullName>
    </recommendedName>
</protein>
<feature type="domain" description="PH" evidence="2">
    <location>
        <begin position="1367"/>
        <end position="1475"/>
    </location>
</feature>
<dbReference type="SUPFAM" id="SSF50729">
    <property type="entry name" value="PH domain-like"/>
    <property type="match status" value="1"/>
</dbReference>
<sequence>MDQDSVTTEPLKPQGATMENQQQVEHVSEHLTSETGTTPLTGDKQATARDNDGLEAKHDGDISQERRQQLAHLERELSAVRGSSPMVYDANAKVSRNMSLTDQLAAIANGSPIPQPSVSSKLAGYPHPTQSLSGTTLGMGASLLPAPPQQLSPTKRRAKVSNANRRNTDIEFATEIGQGLLVEVRKLQATLQERDEQIRQLETARADMERNTELLSKQLRQSEENKERLKEEGWNIEMRNEQLEATVKELTQNLTKSTKEHQKALRVAAAYSEQVEALKDKENALSATLEATKAKLEQDLLNLKRQSLALNREKAELQKQVETLNNDIAVRNAKLGRRTPSSQFADQDDLPNSPQKSHLRDLNQETPNNTPPASPTRSPSRTQDLEAETLKQSLGHAHKMISTLRSNLYREKSEKIENKKLIAEYQDTIDSLRKELSQLKGVPGESGRRKAKQSGTPKRRKMIARRPRGMVHTDKDMSMQEEGFTTEEAVSGIEDEEGYLKPGGSPSLPNMRLGASEWSGTDSDFLPGDIHTGLTSDEEENRSQGSFMDEAGDNPFLAPPSVPHRGVARQLFVSSAEYEDKAVMTEEPWPTLGEQERGEEEAEEEDIHLQGSTFSAFPRKASDLGSLADELGRSTPDIVALDNGAPTAGPSIGETSMEDAVAAALQKANDEGTIVDKAEVDHLTQEALAVATTAFAIEKAQAIEKASADAITSAEAEGRYLSKDDADKLIQEARAAAEAKALEDLKAREAAIASQAVQDALTGGSVLTKEAADALVTAAIADHFTKADVDKLVQEAQTAAEAKAAQDLKAREPDIAKQAIADALAGGSILTKEAANGLVAAAVASAVEDAQTKTQQAITTAIEEAKQNGTLLTKEHVDDLVDSSVTSAVEKARQEAEAMVEASKQEAIREGVSQGRLMHAQDVEELTKQRIALAFEEASKDGTYVTKADADRLIQEATVAGITGAVAEGRVISSERHTTLIQEALDALQSESADALKVELQRARDDAINVAKANGSLVPADVVSQRISKAVQDALEDAKKSGVLVSKEAVELQIAQALERAAEKASIEIQQAVEEASAQVIERAKSQGILFDESTASQMCADAASTALSEAIASGRHVTKEAADALIEGAGVIAVQTATSNGDLVSKELAKEMVELAVAAAQKTTAPVTAFVSQPNDAHEKDDITSYWRPLAEPSNSDPQDVHIEEEPLTLDALNTTPETNISSEPVVPSSKPPADLLAKSSQRNALVSSQLFRKSNGSTKESLDPHRASMSKTHTEPLNFTSRANQPQKSTSSHSDTRPYYSQTHTSPNEYGTATVFRKSMRTMNSATSISTMSTEDWGDRHVPQMEPPSAAIQTSDPALIAAITQTMVGDWLWKYTRRPLGSGLSEKRNKRYFWVHPYTCTIYWGTKQPGVNLSEMKAKSAPIEAVYVIDNPTSAKEAKSCLIIKTPNRELKLVALDETNHNNWYQGLSYLVSRNQQNAENHGTSTIRSRTSISGTSMLNRSIGHRHSSQMLSNSHRSRPTTPAVEDHDTTDDELENVRTCCDGKHDVTRLDKGHSHHYHLHHKV</sequence>
<keyword evidence="4" id="KW-1185">Reference proteome</keyword>
<dbReference type="GO" id="GO:0005739">
    <property type="term" value="C:mitochondrion"/>
    <property type="evidence" value="ECO:0007669"/>
    <property type="project" value="TreeGrafter"/>
</dbReference>
<feature type="region of interest" description="Disordered" evidence="1">
    <location>
        <begin position="440"/>
        <end position="462"/>
    </location>
</feature>
<dbReference type="OrthoDB" id="2149224at2759"/>
<feature type="compositionally biased region" description="Low complexity" evidence="1">
    <location>
        <begin position="1223"/>
        <end position="1234"/>
    </location>
</feature>
<organism evidence="3 4">
    <name type="scientific">Bifiguratus adelaidae</name>
    <dbReference type="NCBI Taxonomy" id="1938954"/>
    <lineage>
        <taxon>Eukaryota</taxon>
        <taxon>Fungi</taxon>
        <taxon>Fungi incertae sedis</taxon>
        <taxon>Mucoromycota</taxon>
        <taxon>Mucoromycotina</taxon>
        <taxon>Endogonomycetes</taxon>
        <taxon>Endogonales</taxon>
        <taxon>Endogonales incertae sedis</taxon>
        <taxon>Bifiguratus</taxon>
    </lineage>
</organism>
<dbReference type="GO" id="GO:0000226">
    <property type="term" value="P:microtubule cytoskeleton organization"/>
    <property type="evidence" value="ECO:0007669"/>
    <property type="project" value="TreeGrafter"/>
</dbReference>
<feature type="region of interest" description="Disordered" evidence="1">
    <location>
        <begin position="1507"/>
        <end position="1536"/>
    </location>
</feature>
<comment type="caution">
    <text evidence="3">The sequence shown here is derived from an EMBL/GenBank/DDBJ whole genome shotgun (WGS) entry which is preliminary data.</text>
</comment>
<accession>A0A261Y8U2</accession>
<feature type="compositionally biased region" description="Polar residues" evidence="1">
    <location>
        <begin position="1240"/>
        <end position="1261"/>
    </location>
</feature>
<dbReference type="PROSITE" id="PS50003">
    <property type="entry name" value="PH_DOMAIN"/>
    <property type="match status" value="1"/>
</dbReference>
<evidence type="ECO:0000313" key="3">
    <source>
        <dbReference type="EMBL" id="OZJ07022.1"/>
    </source>
</evidence>
<evidence type="ECO:0000313" key="4">
    <source>
        <dbReference type="Proteomes" id="UP000242875"/>
    </source>
</evidence>
<dbReference type="InterPro" id="IPR011993">
    <property type="entry name" value="PH-like_dom_sf"/>
</dbReference>
<feature type="compositionally biased region" description="Polar residues" evidence="1">
    <location>
        <begin position="1213"/>
        <end position="1222"/>
    </location>
</feature>